<proteinExistence type="predicted"/>
<name>A0A9P6A6N5_PLEER</name>
<protein>
    <recommendedName>
        <fullName evidence="3">DUF659 domain-containing protein</fullName>
    </recommendedName>
</protein>
<reference evidence="1" key="1">
    <citation type="submission" date="2020-11" db="EMBL/GenBank/DDBJ databases">
        <authorList>
            <consortium name="DOE Joint Genome Institute"/>
            <person name="Ahrendt S."/>
            <person name="Riley R."/>
            <person name="Andreopoulos W."/>
            <person name="Labutti K."/>
            <person name="Pangilinan J."/>
            <person name="Ruiz-Duenas F.J."/>
            <person name="Barrasa J.M."/>
            <person name="Sanchez-Garcia M."/>
            <person name="Camarero S."/>
            <person name="Miyauchi S."/>
            <person name="Serrano A."/>
            <person name="Linde D."/>
            <person name="Babiker R."/>
            <person name="Drula E."/>
            <person name="Ayuso-Fernandez I."/>
            <person name="Pacheco R."/>
            <person name="Padilla G."/>
            <person name="Ferreira P."/>
            <person name="Barriuso J."/>
            <person name="Kellner H."/>
            <person name="Castanera R."/>
            <person name="Alfaro M."/>
            <person name="Ramirez L."/>
            <person name="Pisabarro A.G."/>
            <person name="Kuo A."/>
            <person name="Tritt A."/>
            <person name="Lipzen A."/>
            <person name="He G."/>
            <person name="Yan M."/>
            <person name="Ng V."/>
            <person name="Cullen D."/>
            <person name="Martin F."/>
            <person name="Rosso M.-N."/>
            <person name="Henrissat B."/>
            <person name="Hibbett D."/>
            <person name="Martinez A.T."/>
            <person name="Grigoriev I.V."/>
        </authorList>
    </citation>
    <scope>NUCLEOTIDE SEQUENCE</scope>
    <source>
        <strain evidence="1">ATCC 90797</strain>
    </source>
</reference>
<dbReference type="SUPFAM" id="SSF53098">
    <property type="entry name" value="Ribonuclease H-like"/>
    <property type="match status" value="1"/>
</dbReference>
<dbReference type="EMBL" id="MU154524">
    <property type="protein sequence ID" value="KAF9501095.1"/>
    <property type="molecule type" value="Genomic_DNA"/>
</dbReference>
<accession>A0A9P6A6N5</accession>
<dbReference type="InterPro" id="IPR012337">
    <property type="entry name" value="RNaseH-like_sf"/>
</dbReference>
<dbReference type="Proteomes" id="UP000807025">
    <property type="component" value="Unassembled WGS sequence"/>
</dbReference>
<keyword evidence="2" id="KW-1185">Reference proteome</keyword>
<organism evidence="1 2">
    <name type="scientific">Pleurotus eryngii</name>
    <name type="common">Boletus of the steppes</name>
    <dbReference type="NCBI Taxonomy" id="5323"/>
    <lineage>
        <taxon>Eukaryota</taxon>
        <taxon>Fungi</taxon>
        <taxon>Dikarya</taxon>
        <taxon>Basidiomycota</taxon>
        <taxon>Agaricomycotina</taxon>
        <taxon>Agaricomycetes</taxon>
        <taxon>Agaricomycetidae</taxon>
        <taxon>Agaricales</taxon>
        <taxon>Pleurotineae</taxon>
        <taxon>Pleurotaceae</taxon>
        <taxon>Pleurotus</taxon>
    </lineage>
</organism>
<sequence>MVQMKYPWILNMADPCHHISNLMKDICKIKHFQGVIKVIHCIVKFFKKSTIANFHLKNEQQRCHIFQGLVSIGKTRFGSTHHAMIQELCSSGLVKIPEVNNKFMPNLALTICFKMDLQQFLSITEPLVKSITYLESTHATPADVYLFWLAIMAHMNNILKSEIEVPNSVAEKIQHLCNNQFSQSINNGPSNIFVTAFFLNPQLLLMVLAHQGYQDANVLKGAKLNPLAVNSVRIARTSSGAH</sequence>
<comment type="caution">
    <text evidence="1">The sequence shown here is derived from an EMBL/GenBank/DDBJ whole genome shotgun (WGS) entry which is preliminary data.</text>
</comment>
<evidence type="ECO:0000313" key="1">
    <source>
        <dbReference type="EMBL" id="KAF9501095.1"/>
    </source>
</evidence>
<evidence type="ECO:0000313" key="2">
    <source>
        <dbReference type="Proteomes" id="UP000807025"/>
    </source>
</evidence>
<evidence type="ECO:0008006" key="3">
    <source>
        <dbReference type="Google" id="ProtNLM"/>
    </source>
</evidence>
<dbReference type="AlphaFoldDB" id="A0A9P6A6N5"/>
<dbReference type="OrthoDB" id="3236755at2759"/>
<gene>
    <name evidence="1" type="ORF">BDN71DRAFT_1479683</name>
</gene>